<dbReference type="AlphaFoldDB" id="E6PTT5"/>
<dbReference type="InterPro" id="IPR030809">
    <property type="entry name" value="EgtB_signatur"/>
</dbReference>
<reference evidence="2" key="1">
    <citation type="submission" date="2009-10" db="EMBL/GenBank/DDBJ databases">
        <title>Diversity of trophic interactions inside an arsenic-rich microbial ecosystem.</title>
        <authorList>
            <person name="Bertin P.N."/>
            <person name="Heinrich-Salmeron A."/>
            <person name="Pelletier E."/>
            <person name="Goulhen-Chollet F."/>
            <person name="Arsene-Ploetze F."/>
            <person name="Gallien S."/>
            <person name="Calteau A."/>
            <person name="Vallenet D."/>
            <person name="Casiot C."/>
            <person name="Chane-Woon-Ming B."/>
            <person name="Giloteaux L."/>
            <person name="Barakat M."/>
            <person name="Bonnefoy V."/>
            <person name="Bruneel O."/>
            <person name="Chandler M."/>
            <person name="Cleiss J."/>
            <person name="Duran R."/>
            <person name="Elbaz-Poulichet F."/>
            <person name="Fonknechten N."/>
            <person name="Lauga B."/>
            <person name="Mornico D."/>
            <person name="Ortet P."/>
            <person name="Schaeffer C."/>
            <person name="Siguier P."/>
            <person name="Alexander Thil Smith A."/>
            <person name="Van Dorsselaer A."/>
            <person name="Weissenbach J."/>
            <person name="Medigue C."/>
            <person name="Le Paslier D."/>
        </authorList>
    </citation>
    <scope>NUCLEOTIDE SEQUENCE</scope>
</reference>
<dbReference type="InterPro" id="IPR016187">
    <property type="entry name" value="CTDL_fold"/>
</dbReference>
<evidence type="ECO:0000259" key="1">
    <source>
        <dbReference type="Pfam" id="PF03781"/>
    </source>
</evidence>
<dbReference type="PANTHER" id="PTHR23150">
    <property type="entry name" value="SULFATASE MODIFYING FACTOR 1, 2"/>
    <property type="match status" value="1"/>
</dbReference>
<evidence type="ECO:0000313" key="2">
    <source>
        <dbReference type="EMBL" id="CBH98342.1"/>
    </source>
</evidence>
<proteinExistence type="predicted"/>
<organism evidence="2">
    <name type="scientific">mine drainage metagenome</name>
    <dbReference type="NCBI Taxonomy" id="410659"/>
    <lineage>
        <taxon>unclassified sequences</taxon>
        <taxon>metagenomes</taxon>
        <taxon>ecological metagenomes</taxon>
    </lineage>
</organism>
<dbReference type="NCBIfam" id="NF041186">
    <property type="entry name" value="SenA"/>
    <property type="match status" value="1"/>
</dbReference>
<dbReference type="SUPFAM" id="SSF56436">
    <property type="entry name" value="C-type lectin-like"/>
    <property type="match status" value="1"/>
</dbReference>
<sequence>MLPAFAARQGGIDVLADALQASRRDTLATFAVYEQALPGLGVPLHAERNPPLWELGHIGWFQEYWLARNPERHRGAAADPELARGRALRANADALYNSSKVPHDSRWELPLPDADRTRDELALQLAGTLGLLRETRDASDDALYFFRLALLHEDMHHEAALYTAQALGIAVEDARWQAATLPEPSSPITLPAGPWRLGSAPDAGFVFDNELQAHNVALGPTTIDAQVVRWMEFLPFLESGGYADDQWWSAAGRQWRAQRQPGAPRYLRRVGPHWQLWRHGQWRALNLAEAACHLTYHEADAWCRWAGRRLPSEAEWERAAVGRPEDFRWGDVWEWTASPFQPYPGFEPHPYRDYSAPWFDDRPVLRGASCMTQPRMRHPRYRNFFPPHRNDIPAGFRSCAG</sequence>
<dbReference type="InterPro" id="IPR042095">
    <property type="entry name" value="SUMF_sf"/>
</dbReference>
<gene>
    <name evidence="2" type="ORF">CARN2_3819</name>
</gene>
<name>E6PTT5_9ZZZZ</name>
<dbReference type="NCBIfam" id="TIGR04373">
    <property type="entry name" value="egtB_X_signatur"/>
    <property type="match status" value="1"/>
</dbReference>
<dbReference type="InterPro" id="IPR051043">
    <property type="entry name" value="Sulfatase_Mod_Factor_Kinase"/>
</dbReference>
<dbReference type="Pfam" id="PF03781">
    <property type="entry name" value="FGE-sulfatase"/>
    <property type="match status" value="1"/>
</dbReference>
<comment type="caution">
    <text evidence="2">The sequence shown here is derived from an EMBL/GenBank/DDBJ whole genome shotgun (WGS) entry which is preliminary data.</text>
</comment>
<dbReference type="InterPro" id="IPR005532">
    <property type="entry name" value="SUMF_dom"/>
</dbReference>
<dbReference type="EMBL" id="CABM01000051">
    <property type="protein sequence ID" value="CBH98342.1"/>
    <property type="molecule type" value="Genomic_DNA"/>
</dbReference>
<protein>
    <recommendedName>
        <fullName evidence="1">Sulfatase-modifying factor enzyme-like domain-containing protein</fullName>
    </recommendedName>
</protein>
<dbReference type="Gene3D" id="3.90.1580.10">
    <property type="entry name" value="paralog of FGE (formylglycine-generating enzyme)"/>
    <property type="match status" value="2"/>
</dbReference>
<feature type="domain" description="Sulfatase-modifying factor enzyme-like" evidence="1">
    <location>
        <begin position="188"/>
        <end position="330"/>
    </location>
</feature>
<accession>E6PTT5</accession>